<dbReference type="Gene3D" id="1.25.40.10">
    <property type="entry name" value="Tetratricopeptide repeat domain"/>
    <property type="match status" value="1"/>
</dbReference>
<feature type="compositionally biased region" description="Basic and acidic residues" evidence="2">
    <location>
        <begin position="1"/>
        <end position="19"/>
    </location>
</feature>
<dbReference type="SUPFAM" id="SSF48452">
    <property type="entry name" value="TPR-like"/>
    <property type="match status" value="1"/>
</dbReference>
<feature type="region of interest" description="Disordered" evidence="2">
    <location>
        <begin position="274"/>
        <end position="302"/>
    </location>
</feature>
<reference evidence="3 4" key="1">
    <citation type="submission" date="2016-10" db="EMBL/GenBank/DDBJ databases">
        <authorList>
            <person name="Varghese N."/>
        </authorList>
    </citation>
    <scope>NUCLEOTIDE SEQUENCE [LARGE SCALE GENOMIC DNA]</scope>
    <source>
        <strain evidence="3 4">KA00225</strain>
    </source>
</reference>
<dbReference type="RefSeq" id="WP_103084240.1">
    <property type="nucleotide sequence ID" value="NZ_MNLH01000001.1"/>
</dbReference>
<sequence>MTDKMPLNDKTTDTTDRTDTNYSTNHSYQSNNSTDLNDLDESNESTLNSGLINVPRFAKKHILNDIKGLPEGISYGWIHYDNKCAKSDESEKSIFNNKPSKPILSLGLFEDKNKKFRQLAIADYEGRVYVGNDISVEDTYNNFPSVSLIEQQEITLKNKSRFYGKNTPSSFNTLLENIKKSWKETYDPKSENNIYFEDYKSTKKMGKEIEDMRINCPELVNEVEKISKIFNTPYVYKYPFYDDNDDDCIDEDQIDEDDCVITGSVKNANIDVENNTENNTENDNKARTKDEKTTSENSVESTNFEEKSHTFLGRIKFLLQTFSRLKKESSLNALCGDVVIQSSPFDGLHWAASWLSTSLNNHRTYTIEQIRTPLPESLRHNLSYQDTIAIAFFATYLIPDLSGSLTSFGVENIFRRLQKEAPLCAIRGSVKDIKKARYSGLRYSGLEAYYERLMHESKALKPVRSLEQHHGAETLHLDKSKVSRNYVISWDNALDPETAITVLNIEGALNRINTISNYLETNAFNGDNLTEDEITFKQAAQIDIALLEDPAFSAYPDLFKNLGDPLNDDKIKPIEAIWKQVRQERKKAMIRDYKSNNEWSYRQRLSRLIKTMYTPFRFDADFRSNIEDGNVAIGFMATESSVMPKRKYDKAKKHWVNLTDSDRSFMSTEYNLRLGIILATLAFAANPAIQNVSVRLDSIGLEDMVVANNNAINRLLSRTISAINNMMNHETPSKGEPKDGDVHGNPDQIHDSQNFDSSEVNQNNQNNQANQNNQNNLANQINATIQDAQKDESNQPIRIEKTRKTLMTVNFERQKFVKHLRKNGLRNPINTYREFCANIDIDENHALKPVEPTFDLRDTCFAPRGAQEEPEFSDSVFDSNIEDLLGTSTSQGLAIQREDLLQQAVSDFHHISSELMPTTAEKARMAMSIINDIDDPELTEKAEIITKAIIDEEPIPEITFNISKEIRNTQLKAHNQFERGEVTSGIEEYEKKIAYYDSMFSEGKSIPRYFNSYAERVIYNRMFANNNESMRLIPDGLFYAHMELADIYSQLHDSNKTLQHLRTMVSYAPTYALSHLRLATELSNNEDWDSAYAACLNALRVSLDQDDAAFAYYRLAYAEWMRDNFDSALAAYKMAENISPDNIGTLQIEKNELISRMTSQCMPIPENTNDISKILKEKNIPEWPNTNAHSIIDSAAKSTVNNGMFVIARTLCVASARMKYTQSDNEINNATQMQFLRSLNA</sequence>
<dbReference type="EMBL" id="MNLH01000001">
    <property type="protein sequence ID" value="PNS43864.1"/>
    <property type="molecule type" value="Genomic_DNA"/>
</dbReference>
<dbReference type="SMART" id="SM00028">
    <property type="entry name" value="TPR"/>
    <property type="match status" value="3"/>
</dbReference>
<dbReference type="InterPro" id="IPR011990">
    <property type="entry name" value="TPR-like_helical_dom_sf"/>
</dbReference>
<feature type="region of interest" description="Disordered" evidence="2">
    <location>
        <begin position="1"/>
        <end position="42"/>
    </location>
</feature>
<dbReference type="OrthoDB" id="3185166at2"/>
<gene>
    <name evidence="3" type="ORF">BFS05_01240</name>
</gene>
<proteinExistence type="predicted"/>
<name>A0A2K1SWE6_GARVA</name>
<dbReference type="Proteomes" id="UP000236146">
    <property type="component" value="Unassembled WGS sequence"/>
</dbReference>
<evidence type="ECO:0000313" key="4">
    <source>
        <dbReference type="Proteomes" id="UP000236146"/>
    </source>
</evidence>
<feature type="compositionally biased region" description="Basic and acidic residues" evidence="2">
    <location>
        <begin position="731"/>
        <end position="750"/>
    </location>
</feature>
<dbReference type="AlphaFoldDB" id="A0A2K1SWE6"/>
<accession>A0A2K1SWE6</accession>
<protein>
    <submittedName>
        <fullName evidence="3">Uncharacterized protein</fullName>
    </submittedName>
</protein>
<feature type="region of interest" description="Disordered" evidence="2">
    <location>
        <begin position="727"/>
        <end position="772"/>
    </location>
</feature>
<organism evidence="3 4">
    <name type="scientific">Gardnerella vaginalis</name>
    <dbReference type="NCBI Taxonomy" id="2702"/>
    <lineage>
        <taxon>Bacteria</taxon>
        <taxon>Bacillati</taxon>
        <taxon>Actinomycetota</taxon>
        <taxon>Actinomycetes</taxon>
        <taxon>Bifidobacteriales</taxon>
        <taxon>Bifidobacteriaceae</taxon>
        <taxon>Gardnerella</taxon>
    </lineage>
</organism>
<feature type="repeat" description="TPR" evidence="1">
    <location>
        <begin position="1109"/>
        <end position="1142"/>
    </location>
</feature>
<feature type="compositionally biased region" description="Polar residues" evidence="2">
    <location>
        <begin position="21"/>
        <end position="36"/>
    </location>
</feature>
<evidence type="ECO:0000256" key="2">
    <source>
        <dbReference type="SAM" id="MobiDB-lite"/>
    </source>
</evidence>
<dbReference type="InterPro" id="IPR019734">
    <property type="entry name" value="TPR_rpt"/>
</dbReference>
<feature type="compositionally biased region" description="Basic and acidic residues" evidence="2">
    <location>
        <begin position="282"/>
        <end position="294"/>
    </location>
</feature>
<dbReference type="PROSITE" id="PS50005">
    <property type="entry name" value="TPR"/>
    <property type="match status" value="1"/>
</dbReference>
<keyword evidence="1" id="KW-0802">TPR repeat</keyword>
<evidence type="ECO:0000313" key="3">
    <source>
        <dbReference type="EMBL" id="PNS43864.1"/>
    </source>
</evidence>
<feature type="compositionally biased region" description="Polar residues" evidence="2">
    <location>
        <begin position="751"/>
        <end position="760"/>
    </location>
</feature>
<comment type="caution">
    <text evidence="3">The sequence shown here is derived from an EMBL/GenBank/DDBJ whole genome shotgun (WGS) entry which is preliminary data.</text>
</comment>
<feature type="compositionally biased region" description="Low complexity" evidence="2">
    <location>
        <begin position="761"/>
        <end position="772"/>
    </location>
</feature>
<evidence type="ECO:0000256" key="1">
    <source>
        <dbReference type="PROSITE-ProRule" id="PRU00339"/>
    </source>
</evidence>